<proteinExistence type="predicted"/>
<keyword evidence="2" id="KW-1185">Reference proteome</keyword>
<dbReference type="AlphaFoldDB" id="A0AAF3FH71"/>
<protein>
    <recommendedName>
        <fullName evidence="4">Vezatin</fullName>
    </recommendedName>
</protein>
<reference evidence="3" key="1">
    <citation type="submission" date="2024-02" db="UniProtKB">
        <authorList>
            <consortium name="WormBaseParasite"/>
        </authorList>
    </citation>
    <scope>IDENTIFICATION</scope>
</reference>
<organism evidence="2 3">
    <name type="scientific">Mesorhabditis belari</name>
    <dbReference type="NCBI Taxonomy" id="2138241"/>
    <lineage>
        <taxon>Eukaryota</taxon>
        <taxon>Metazoa</taxon>
        <taxon>Ecdysozoa</taxon>
        <taxon>Nematoda</taxon>
        <taxon>Chromadorea</taxon>
        <taxon>Rhabditida</taxon>
        <taxon>Rhabditina</taxon>
        <taxon>Rhabditomorpha</taxon>
        <taxon>Rhabditoidea</taxon>
        <taxon>Rhabditidae</taxon>
        <taxon>Mesorhabditinae</taxon>
        <taxon>Mesorhabditis</taxon>
    </lineage>
</organism>
<evidence type="ECO:0000256" key="1">
    <source>
        <dbReference type="SAM" id="MobiDB-lite"/>
    </source>
</evidence>
<feature type="region of interest" description="Disordered" evidence="1">
    <location>
        <begin position="422"/>
        <end position="443"/>
    </location>
</feature>
<accession>A0AAF3FH71</accession>
<sequence length="486" mass="55853">MNPFVDQITRDFADRLLKSDILEESDFERVQDLLAVTDFQSIISWKSALFIGVPACGALFLPRNWSLAVSLPSLSILGVTCAHFYQNSRLIRSSRALDESFNRCLHEIQTRQSTSFGLSLSGNSLNRCRHQVTEILQSLSKDLRIRIRNLCPTQDETKHLYENFLPKEAKALLGDENEENQTFVNLNSIKTLWELCRLFRSEFSFHLFCKTRSNSWNAFKETCGIRSTFDKAASQLTRIGDNLNDWKRIEKTEQKTLLVKADGISRAKVQLQELLTAIESGELDEKSLATAILKIYHQFCSSNASLIGLIDEKAKKNLEQSLDEKSQPENSDISYMYQPREQDDQVLEATASTSNYVNSWHTEENDEYFDKASGLMILKELQEALVDRANEMQIRERKALAAFYQIDERELDEKIRQNESILKENQRRDDDDGNEGMNEETIQKIDRDLTVRRLHQLPNLSSELANAIRSSVQVKEEILETSDLSD</sequence>
<evidence type="ECO:0008006" key="4">
    <source>
        <dbReference type="Google" id="ProtNLM"/>
    </source>
</evidence>
<evidence type="ECO:0000313" key="3">
    <source>
        <dbReference type="WBParaSite" id="MBELARI_LOCUS5427"/>
    </source>
</evidence>
<dbReference type="WBParaSite" id="MBELARI_LOCUS5427">
    <property type="protein sequence ID" value="MBELARI_LOCUS5427"/>
    <property type="gene ID" value="MBELARI_LOCUS5427"/>
</dbReference>
<name>A0AAF3FH71_9BILA</name>
<dbReference type="Proteomes" id="UP000887575">
    <property type="component" value="Unassembled WGS sequence"/>
</dbReference>
<evidence type="ECO:0000313" key="2">
    <source>
        <dbReference type="Proteomes" id="UP000887575"/>
    </source>
</evidence>